<sequence>MADPKRMTTEQIIEQLKEDYARFPENQTYSLYAEDVKFKDPMNKFEGVGLFQKMIGFIGWFFGDVQMDLHSIEESAPSLIELRWTLNMNPPVPWSARLHIPGRTELWLSEQGLIESHVDYWSCSRLDVLKQVFESQQY</sequence>
<dbReference type="EMBL" id="QBMC01000036">
    <property type="protein sequence ID" value="PZO19931.1"/>
    <property type="molecule type" value="Genomic_DNA"/>
</dbReference>
<comment type="caution">
    <text evidence="1">The sequence shown here is derived from an EMBL/GenBank/DDBJ whole genome shotgun (WGS) entry which is preliminary data.</text>
</comment>
<reference evidence="2" key="1">
    <citation type="submission" date="2018-04" db="EMBL/GenBank/DDBJ databases">
        <authorList>
            <person name="Cornet L."/>
        </authorList>
    </citation>
    <scope>NUCLEOTIDE SEQUENCE [LARGE SCALE GENOMIC DNA]</scope>
</reference>
<evidence type="ECO:0008006" key="3">
    <source>
        <dbReference type="Google" id="ProtNLM"/>
    </source>
</evidence>
<accession>A0A2W4W6A1</accession>
<evidence type="ECO:0000313" key="1">
    <source>
        <dbReference type="EMBL" id="PZO19931.1"/>
    </source>
</evidence>
<proteinExistence type="predicted"/>
<dbReference type="PANTHER" id="PTHR34123:SF1">
    <property type="entry name" value="OS04G0578200 PROTEIN"/>
    <property type="match status" value="1"/>
</dbReference>
<dbReference type="AlphaFoldDB" id="A0A2W4W6A1"/>
<dbReference type="SUPFAM" id="SSF54427">
    <property type="entry name" value="NTF2-like"/>
    <property type="match status" value="1"/>
</dbReference>
<dbReference type="InterPro" id="IPR032710">
    <property type="entry name" value="NTF2-like_dom_sf"/>
</dbReference>
<evidence type="ECO:0000313" key="2">
    <source>
        <dbReference type="Proteomes" id="UP000249354"/>
    </source>
</evidence>
<dbReference type="Proteomes" id="UP000249354">
    <property type="component" value="Unassembled WGS sequence"/>
</dbReference>
<reference evidence="1 2" key="2">
    <citation type="submission" date="2018-06" db="EMBL/GenBank/DDBJ databases">
        <title>Metagenomic assembly of (sub)arctic Cyanobacteria and their associated microbiome from non-axenic cultures.</title>
        <authorList>
            <person name="Baurain D."/>
        </authorList>
    </citation>
    <scope>NUCLEOTIDE SEQUENCE [LARGE SCALE GENOMIC DNA]</scope>
    <source>
        <strain evidence="1">ULC129bin1</strain>
    </source>
</reference>
<dbReference type="InterPro" id="IPR018790">
    <property type="entry name" value="DUF2358"/>
</dbReference>
<name>A0A2W4W6A1_9CYAN</name>
<organism evidence="1 2">
    <name type="scientific">Leptolyngbya foveolarum</name>
    <dbReference type="NCBI Taxonomy" id="47253"/>
    <lineage>
        <taxon>Bacteria</taxon>
        <taxon>Bacillati</taxon>
        <taxon>Cyanobacteriota</taxon>
        <taxon>Cyanophyceae</taxon>
        <taxon>Leptolyngbyales</taxon>
        <taxon>Leptolyngbyaceae</taxon>
        <taxon>Leptolyngbya group</taxon>
        <taxon>Leptolyngbya</taxon>
    </lineage>
</organism>
<dbReference type="Pfam" id="PF10184">
    <property type="entry name" value="DUF2358"/>
    <property type="match status" value="1"/>
</dbReference>
<dbReference type="PANTHER" id="PTHR34123">
    <property type="entry name" value="OS04G0578200 PROTEIN"/>
    <property type="match status" value="1"/>
</dbReference>
<gene>
    <name evidence="1" type="ORF">DCF25_07595</name>
</gene>
<protein>
    <recommendedName>
        <fullName evidence="3">DUF2358 domain-containing protein</fullName>
    </recommendedName>
</protein>